<dbReference type="Pfam" id="PF00581">
    <property type="entry name" value="Rhodanese"/>
    <property type="match status" value="1"/>
</dbReference>
<evidence type="ECO:0000256" key="2">
    <source>
        <dbReference type="ARBA" id="ARBA00022691"/>
    </source>
</evidence>
<proteinExistence type="inferred from homology"/>
<evidence type="ECO:0000256" key="3">
    <source>
        <dbReference type="ARBA" id="ARBA00034487"/>
    </source>
</evidence>
<reference evidence="10" key="1">
    <citation type="submission" date="2021-02" db="EMBL/GenBank/DDBJ databases">
        <authorList>
            <person name="Nieuwenhuis M."/>
            <person name="Van De Peppel L.J.J."/>
        </authorList>
    </citation>
    <scope>NUCLEOTIDE SEQUENCE</scope>
    <source>
        <strain evidence="10">D49</strain>
    </source>
</reference>
<keyword evidence="1" id="KW-0808">Transferase</keyword>
<evidence type="ECO:0000313" key="11">
    <source>
        <dbReference type="Proteomes" id="UP000717328"/>
    </source>
</evidence>
<feature type="domain" description="Rhodanese" evidence="9">
    <location>
        <begin position="313"/>
        <end position="411"/>
    </location>
</feature>
<evidence type="ECO:0000256" key="4">
    <source>
        <dbReference type="ARBA" id="ARBA00034521"/>
    </source>
</evidence>
<keyword evidence="11" id="KW-1185">Reference proteome</keyword>
<comment type="similarity">
    <text evidence="3">Belongs to the methyltransferase superfamily. Arsenite methyltransferase family.</text>
</comment>
<comment type="catalytic activity">
    <reaction evidence="8">
        <text>arsenic triglutathione + 3 [thioredoxin]-dithiol + 3 S-adenosyl-L-methionine = trimethylarsine + 3 [thioredoxin]-disulfide + 3 glutathione + 3 S-adenosyl-L-homocysteine + 3 H(+)</text>
        <dbReference type="Rhea" id="RHEA:69432"/>
        <dbReference type="Rhea" id="RHEA-COMP:10698"/>
        <dbReference type="Rhea" id="RHEA-COMP:10700"/>
        <dbReference type="ChEBI" id="CHEBI:15378"/>
        <dbReference type="ChEBI" id="CHEBI:27130"/>
        <dbReference type="ChEBI" id="CHEBI:29950"/>
        <dbReference type="ChEBI" id="CHEBI:50058"/>
        <dbReference type="ChEBI" id="CHEBI:57856"/>
        <dbReference type="ChEBI" id="CHEBI:57925"/>
        <dbReference type="ChEBI" id="CHEBI:59789"/>
        <dbReference type="ChEBI" id="CHEBI:183640"/>
        <dbReference type="EC" id="2.1.1.137"/>
    </reaction>
</comment>
<dbReference type="InterPro" id="IPR036873">
    <property type="entry name" value="Rhodanese-like_dom_sf"/>
</dbReference>
<organism evidence="10 11">
    <name type="scientific">Sphagnurus paluster</name>
    <dbReference type="NCBI Taxonomy" id="117069"/>
    <lineage>
        <taxon>Eukaryota</taxon>
        <taxon>Fungi</taxon>
        <taxon>Dikarya</taxon>
        <taxon>Basidiomycota</taxon>
        <taxon>Agaricomycotina</taxon>
        <taxon>Agaricomycetes</taxon>
        <taxon>Agaricomycetidae</taxon>
        <taxon>Agaricales</taxon>
        <taxon>Tricholomatineae</taxon>
        <taxon>Lyophyllaceae</taxon>
        <taxon>Sphagnurus</taxon>
    </lineage>
</organism>
<reference evidence="10" key="2">
    <citation type="submission" date="2021-10" db="EMBL/GenBank/DDBJ databases">
        <title>Phylogenomics reveals ancestral predisposition of the termite-cultivated fungus Termitomyces towards a domesticated lifestyle.</title>
        <authorList>
            <person name="Auxier B."/>
            <person name="Grum-Grzhimaylo A."/>
            <person name="Cardenas M.E."/>
            <person name="Lodge J.D."/>
            <person name="Laessoe T."/>
            <person name="Pedersen O."/>
            <person name="Smith M.E."/>
            <person name="Kuyper T.W."/>
            <person name="Franco-Molano E.A."/>
            <person name="Baroni T.J."/>
            <person name="Aanen D.K."/>
        </authorList>
    </citation>
    <scope>NUCLEOTIDE SEQUENCE</scope>
    <source>
        <strain evidence="10">D49</strain>
    </source>
</reference>
<dbReference type="CDD" id="cd02440">
    <property type="entry name" value="AdoMet_MTases"/>
    <property type="match status" value="1"/>
</dbReference>
<evidence type="ECO:0000313" key="10">
    <source>
        <dbReference type="EMBL" id="KAG5652217.1"/>
    </source>
</evidence>
<evidence type="ECO:0000256" key="7">
    <source>
        <dbReference type="ARBA" id="ARBA00047943"/>
    </source>
</evidence>
<evidence type="ECO:0000256" key="5">
    <source>
        <dbReference type="ARBA" id="ARBA00034545"/>
    </source>
</evidence>
<dbReference type="SMART" id="SM00450">
    <property type="entry name" value="RHOD"/>
    <property type="match status" value="1"/>
</dbReference>
<dbReference type="EMBL" id="JABCKI010000148">
    <property type="protein sequence ID" value="KAG5652217.1"/>
    <property type="molecule type" value="Genomic_DNA"/>
</dbReference>
<evidence type="ECO:0000259" key="9">
    <source>
        <dbReference type="PROSITE" id="PS50206"/>
    </source>
</evidence>
<dbReference type="Gene3D" id="3.40.50.150">
    <property type="entry name" value="Vaccinia Virus protein VP39"/>
    <property type="match status" value="1"/>
</dbReference>
<dbReference type="Gene3D" id="3.40.250.10">
    <property type="entry name" value="Rhodanese-like domain"/>
    <property type="match status" value="1"/>
</dbReference>
<comment type="catalytic activity">
    <reaction evidence="7">
        <text>arsenic triglutathione + 2 [thioredoxin]-dithiol + 2 S-adenosyl-L-methionine + H2O = dimethylarsinous acid + 2 [thioredoxin]-disulfide + 3 glutathione + 2 S-adenosyl-L-homocysteine + 2 H(+)</text>
        <dbReference type="Rhea" id="RHEA:69464"/>
        <dbReference type="Rhea" id="RHEA-COMP:10698"/>
        <dbReference type="Rhea" id="RHEA-COMP:10700"/>
        <dbReference type="ChEBI" id="CHEBI:15377"/>
        <dbReference type="ChEBI" id="CHEBI:15378"/>
        <dbReference type="ChEBI" id="CHEBI:23808"/>
        <dbReference type="ChEBI" id="CHEBI:29950"/>
        <dbReference type="ChEBI" id="CHEBI:50058"/>
        <dbReference type="ChEBI" id="CHEBI:57856"/>
        <dbReference type="ChEBI" id="CHEBI:57925"/>
        <dbReference type="ChEBI" id="CHEBI:59789"/>
        <dbReference type="ChEBI" id="CHEBI:183640"/>
        <dbReference type="EC" id="2.1.1.137"/>
    </reaction>
</comment>
<comment type="caution">
    <text evidence="10">The sequence shown here is derived from an EMBL/GenBank/DDBJ whole genome shotgun (WGS) entry which is preliminary data.</text>
</comment>
<dbReference type="InterPro" id="IPR001763">
    <property type="entry name" value="Rhodanese-like_dom"/>
</dbReference>
<name>A0A9P7GKC3_9AGAR</name>
<dbReference type="InterPro" id="IPR025714">
    <property type="entry name" value="Methyltranfer_dom"/>
</dbReference>
<gene>
    <name evidence="10" type="ORF">H0H81_005799</name>
</gene>
<evidence type="ECO:0000256" key="1">
    <source>
        <dbReference type="ARBA" id="ARBA00022679"/>
    </source>
</evidence>
<dbReference type="SUPFAM" id="SSF53335">
    <property type="entry name" value="S-adenosyl-L-methionine-dependent methyltransferases"/>
    <property type="match status" value="1"/>
</dbReference>
<dbReference type="PANTHER" id="PTHR43675:SF8">
    <property type="entry name" value="ARSENITE METHYLTRANSFERASE"/>
    <property type="match status" value="1"/>
</dbReference>
<dbReference type="EC" id="2.1.1.137" evidence="4"/>
<sequence length="416" mass="45171">MPDILANYLTKAVADAYGEKAISSSDNTYTREVAQSVGYTDKEMDSIPASANMGVGCGSPVAAANLKQGETVVDLGSGGGIDVLIAAAKVGTQGKVIGLDISPEMISLARRNANAQGIKPPHASFVETSLAEPLPIASHAVDCVLSNCVINLVPSTAKEDLLKEVHRILKPGGRFVLDDIITKQRLPDDVKEDLTSYINCISGSIQVDEYKILLQKAGFNDFQFRETKNDLKKICSGVNNACTSSSGPKSIFNVNDWVASYQITASKSVNVEEGVKQNVPDSVLLRWWDAYPKIKSSPAAISPEYVSKLMKESAQDLAVIDVRRYDRVGDHVRGSDNWPAQTFYDDLPKFLEKYRNTRVVAFYCGSSSGRGPRCAGWYQDHLNETAITTSTAYVLQGGVKAWLAKYGNDDALVERD</sequence>
<evidence type="ECO:0000256" key="8">
    <source>
        <dbReference type="ARBA" id="ARBA00048428"/>
    </source>
</evidence>
<dbReference type="PROSITE" id="PS50206">
    <property type="entry name" value="RHODANESE_3"/>
    <property type="match status" value="1"/>
</dbReference>
<dbReference type="Pfam" id="PF13847">
    <property type="entry name" value="Methyltransf_31"/>
    <property type="match status" value="1"/>
</dbReference>
<dbReference type="GO" id="GO:0030791">
    <property type="term" value="F:arsenite methyltransferase activity"/>
    <property type="evidence" value="ECO:0007669"/>
    <property type="project" value="UniProtKB-EC"/>
</dbReference>
<comment type="catalytic activity">
    <reaction evidence="6">
        <text>arsenic triglutathione + [thioredoxin]-dithiol + S-adenosyl-L-methionine + 2 H2O = methylarsonous acid + [thioredoxin]-disulfide + 3 glutathione + S-adenosyl-L-homocysteine + H(+)</text>
        <dbReference type="Rhea" id="RHEA:69460"/>
        <dbReference type="Rhea" id="RHEA-COMP:10698"/>
        <dbReference type="Rhea" id="RHEA-COMP:10700"/>
        <dbReference type="ChEBI" id="CHEBI:15377"/>
        <dbReference type="ChEBI" id="CHEBI:15378"/>
        <dbReference type="ChEBI" id="CHEBI:17826"/>
        <dbReference type="ChEBI" id="CHEBI:29950"/>
        <dbReference type="ChEBI" id="CHEBI:50058"/>
        <dbReference type="ChEBI" id="CHEBI:57856"/>
        <dbReference type="ChEBI" id="CHEBI:57925"/>
        <dbReference type="ChEBI" id="CHEBI:59789"/>
        <dbReference type="ChEBI" id="CHEBI:183640"/>
        <dbReference type="EC" id="2.1.1.137"/>
    </reaction>
</comment>
<keyword evidence="2" id="KW-0949">S-adenosyl-L-methionine</keyword>
<dbReference type="InterPro" id="IPR026669">
    <property type="entry name" value="Arsenite_MeTrfase-like"/>
</dbReference>
<evidence type="ECO:0000256" key="6">
    <source>
        <dbReference type="ARBA" id="ARBA00047941"/>
    </source>
</evidence>
<dbReference type="SUPFAM" id="SSF52821">
    <property type="entry name" value="Rhodanese/Cell cycle control phosphatase"/>
    <property type="match status" value="1"/>
</dbReference>
<accession>A0A9P7GKC3</accession>
<dbReference type="AlphaFoldDB" id="A0A9P7GKC3"/>
<dbReference type="OrthoDB" id="8300214at2759"/>
<dbReference type="PANTHER" id="PTHR43675">
    <property type="entry name" value="ARSENITE METHYLTRANSFERASE"/>
    <property type="match status" value="1"/>
</dbReference>
<dbReference type="InterPro" id="IPR029063">
    <property type="entry name" value="SAM-dependent_MTases_sf"/>
</dbReference>
<dbReference type="Proteomes" id="UP000717328">
    <property type="component" value="Unassembled WGS sequence"/>
</dbReference>
<protein>
    <recommendedName>
        <fullName evidence="5">Arsenite methyltransferase</fullName>
        <ecNumber evidence="4">2.1.1.137</ecNumber>
    </recommendedName>
</protein>